<dbReference type="InterPro" id="IPR000073">
    <property type="entry name" value="AB_hydrolase_1"/>
</dbReference>
<sequence>MASSRIALTTLRARTVTAQGYRPLTTAASASSSALTPTQPSDSQTITLPDGRTLGYATYGSTNPTDPTLFYFHGYPSCRLEGEALDKIAQKHGLRVVTPDRPGSGLSTLQPTTGPPPNVTDYPADVAYLADHLGIGKFAVIGGSGGGPSSLACGADPSLTKRLTTVGLFAAAPPWEAGRQHMSRGRQWLAWGVERVPSLVALGTSVLLSIIRFIVGRKYVQNKIDAFIESQAAKARADGVGGNDARPMSERRESLIRALTEPFAQGAKSIVYQTQLLVRPWGIDYGTIPFKPVRIWHGTQDTASPVVMMRWLADRIPGAEMTEWDEGHFGLLKYMDGIVEEVVQKAKEAETRDAAAAVVDKTA</sequence>
<feature type="region of interest" description="Disordered" evidence="1">
    <location>
        <begin position="96"/>
        <end position="118"/>
    </location>
</feature>
<feature type="region of interest" description="Disordered" evidence="1">
    <location>
        <begin position="28"/>
        <end position="49"/>
    </location>
</feature>
<dbReference type="RefSeq" id="XP_062625132.1">
    <property type="nucleotide sequence ID" value="XM_062769148.1"/>
</dbReference>
<keyword evidence="4" id="KW-1185">Reference proteome</keyword>
<dbReference type="EMBL" id="CP086715">
    <property type="protein sequence ID" value="WOO79100.1"/>
    <property type="molecule type" value="Genomic_DNA"/>
</dbReference>
<evidence type="ECO:0000256" key="1">
    <source>
        <dbReference type="SAM" id="MobiDB-lite"/>
    </source>
</evidence>
<evidence type="ECO:0000313" key="3">
    <source>
        <dbReference type="EMBL" id="WOO79100.1"/>
    </source>
</evidence>
<dbReference type="AlphaFoldDB" id="A0AAF0Y2N9"/>
<dbReference type="Proteomes" id="UP000827549">
    <property type="component" value="Chromosome 2"/>
</dbReference>
<organism evidence="3 4">
    <name type="scientific">Vanrija pseudolonga</name>
    <dbReference type="NCBI Taxonomy" id="143232"/>
    <lineage>
        <taxon>Eukaryota</taxon>
        <taxon>Fungi</taxon>
        <taxon>Dikarya</taxon>
        <taxon>Basidiomycota</taxon>
        <taxon>Agaricomycotina</taxon>
        <taxon>Tremellomycetes</taxon>
        <taxon>Trichosporonales</taxon>
        <taxon>Trichosporonaceae</taxon>
        <taxon>Vanrija</taxon>
    </lineage>
</organism>
<reference evidence="3" key="1">
    <citation type="submission" date="2023-10" db="EMBL/GenBank/DDBJ databases">
        <authorList>
            <person name="Noh H."/>
        </authorList>
    </citation>
    <scope>NUCLEOTIDE SEQUENCE</scope>
    <source>
        <strain evidence="3">DUCC4014</strain>
    </source>
</reference>
<dbReference type="Gene3D" id="3.40.50.1820">
    <property type="entry name" value="alpha/beta hydrolase"/>
    <property type="match status" value="1"/>
</dbReference>
<gene>
    <name evidence="3" type="primary">pip_0</name>
    <name evidence="3" type="ORF">LOC62_02G002636</name>
</gene>
<dbReference type="InterPro" id="IPR029058">
    <property type="entry name" value="AB_hydrolase_fold"/>
</dbReference>
<accession>A0AAF0Y2N9</accession>
<dbReference type="Pfam" id="PF00561">
    <property type="entry name" value="Abhydrolase_1"/>
    <property type="match status" value="1"/>
</dbReference>
<evidence type="ECO:0000313" key="4">
    <source>
        <dbReference type="Proteomes" id="UP000827549"/>
    </source>
</evidence>
<dbReference type="SUPFAM" id="SSF53474">
    <property type="entry name" value="alpha/beta-Hydrolases"/>
    <property type="match status" value="1"/>
</dbReference>
<feature type="domain" description="AB hydrolase-1" evidence="2">
    <location>
        <begin position="67"/>
        <end position="332"/>
    </location>
</feature>
<proteinExistence type="predicted"/>
<dbReference type="PANTHER" id="PTHR43433">
    <property type="entry name" value="HYDROLASE, ALPHA/BETA FOLD FAMILY PROTEIN"/>
    <property type="match status" value="1"/>
</dbReference>
<evidence type="ECO:0000259" key="2">
    <source>
        <dbReference type="Pfam" id="PF00561"/>
    </source>
</evidence>
<dbReference type="PANTHER" id="PTHR43433:SF10">
    <property type="entry name" value="AB HYDROLASE-1 DOMAIN-CONTAINING PROTEIN"/>
    <property type="match status" value="1"/>
</dbReference>
<protein>
    <submittedName>
        <fullName evidence="3">Proline iminopeptidase</fullName>
    </submittedName>
</protein>
<dbReference type="InterPro" id="IPR050471">
    <property type="entry name" value="AB_hydrolase"/>
</dbReference>
<dbReference type="GeneID" id="87805883"/>
<feature type="compositionally biased region" description="Low complexity" evidence="1">
    <location>
        <begin position="28"/>
        <end position="38"/>
    </location>
</feature>
<name>A0AAF0Y2N9_9TREE</name>